<accession>A0A9D3A1L3</accession>
<dbReference type="SUPFAM" id="SSF56601">
    <property type="entry name" value="beta-lactamase/transpeptidase-like"/>
    <property type="match status" value="1"/>
</dbReference>
<evidence type="ECO:0000313" key="13">
    <source>
        <dbReference type="Proteomes" id="UP000786989"/>
    </source>
</evidence>
<feature type="active site" description="Acyl-ester intermediate" evidence="8">
    <location>
        <position position="119"/>
    </location>
</feature>
<dbReference type="GO" id="GO:0006508">
    <property type="term" value="P:proteolysis"/>
    <property type="evidence" value="ECO:0007669"/>
    <property type="project" value="InterPro"/>
</dbReference>
<evidence type="ECO:0000256" key="2">
    <source>
        <dbReference type="ARBA" id="ARBA00007164"/>
    </source>
</evidence>
<keyword evidence="12" id="KW-0121">Carboxypeptidase</keyword>
<dbReference type="Proteomes" id="UP000786989">
    <property type="component" value="Unassembled WGS sequence"/>
</dbReference>
<dbReference type="GO" id="GO:0071555">
    <property type="term" value="P:cell wall organization"/>
    <property type="evidence" value="ECO:0007669"/>
    <property type="project" value="UniProtKB-KW"/>
</dbReference>
<evidence type="ECO:0000256" key="6">
    <source>
        <dbReference type="ARBA" id="ARBA00022984"/>
    </source>
</evidence>
<comment type="caution">
    <text evidence="12">The sequence shown here is derived from an EMBL/GenBank/DDBJ whole genome shotgun (WGS) entry which is preliminary data.</text>
</comment>
<evidence type="ECO:0000256" key="10">
    <source>
        <dbReference type="RuleBase" id="RU004016"/>
    </source>
</evidence>
<evidence type="ECO:0000256" key="3">
    <source>
        <dbReference type="ARBA" id="ARBA00022729"/>
    </source>
</evidence>
<evidence type="ECO:0000256" key="5">
    <source>
        <dbReference type="ARBA" id="ARBA00022960"/>
    </source>
</evidence>
<dbReference type="PANTHER" id="PTHR21581">
    <property type="entry name" value="D-ALANYL-D-ALANINE CARBOXYPEPTIDASE"/>
    <property type="match status" value="1"/>
</dbReference>
<dbReference type="PRINTS" id="PR00725">
    <property type="entry name" value="DADACBPTASE1"/>
</dbReference>
<dbReference type="InterPro" id="IPR001967">
    <property type="entry name" value="Peptidase_S11_N"/>
</dbReference>
<evidence type="ECO:0000256" key="7">
    <source>
        <dbReference type="ARBA" id="ARBA00023316"/>
    </source>
</evidence>
<dbReference type="PANTHER" id="PTHR21581:SF33">
    <property type="entry name" value="D-ALANYL-D-ALANINE CARBOXYPEPTIDASE DACB"/>
    <property type="match status" value="1"/>
</dbReference>
<comment type="similarity">
    <text evidence="2 10">Belongs to the peptidase S11 family.</text>
</comment>
<keyword evidence="12" id="KW-0645">Protease</keyword>
<dbReference type="InterPro" id="IPR018044">
    <property type="entry name" value="Peptidase_S11"/>
</dbReference>
<feature type="domain" description="Peptidase S11 D-alanyl-D-alanine carboxypeptidase A N-terminal" evidence="11">
    <location>
        <begin position="90"/>
        <end position="326"/>
    </location>
</feature>
<evidence type="ECO:0000256" key="9">
    <source>
        <dbReference type="PIRSR" id="PIRSR618044-2"/>
    </source>
</evidence>
<dbReference type="Gene3D" id="2.60.410.10">
    <property type="entry name" value="D-Ala-D-Ala carboxypeptidase, C-terminal domain"/>
    <property type="match status" value="1"/>
</dbReference>
<dbReference type="GO" id="GO:0009252">
    <property type="term" value="P:peptidoglycan biosynthetic process"/>
    <property type="evidence" value="ECO:0007669"/>
    <property type="project" value="UniProtKB-KW"/>
</dbReference>
<keyword evidence="7" id="KW-0961">Cell wall biogenesis/degradation</keyword>
<dbReference type="Gene3D" id="3.40.710.10">
    <property type="entry name" value="DD-peptidase/beta-lactamase superfamily"/>
    <property type="match status" value="1"/>
</dbReference>
<dbReference type="InterPro" id="IPR015956">
    <property type="entry name" value="Peniciliin-bd_prot_C_sf"/>
</dbReference>
<dbReference type="InterPro" id="IPR037167">
    <property type="entry name" value="Peptidase_S11_C_sf"/>
</dbReference>
<keyword evidence="5" id="KW-0133">Cell shape</keyword>
<proteinExistence type="inferred from homology"/>
<feature type="active site" description="Proton acceptor" evidence="8">
    <location>
        <position position="122"/>
    </location>
</feature>
<reference evidence="12" key="2">
    <citation type="submission" date="2021-09" db="EMBL/GenBank/DDBJ databases">
        <authorList>
            <person name="Gilroy R."/>
        </authorList>
    </citation>
    <scope>NUCLEOTIDE SEQUENCE</scope>
    <source>
        <strain evidence="12">ChiGjej6B6-11269</strain>
    </source>
</reference>
<reference evidence="12" key="1">
    <citation type="journal article" date="2021" name="PeerJ">
        <title>Extensive microbial diversity within the chicken gut microbiome revealed by metagenomics and culture.</title>
        <authorList>
            <person name="Gilroy R."/>
            <person name="Ravi A."/>
            <person name="Getino M."/>
            <person name="Pursley I."/>
            <person name="Horton D.L."/>
            <person name="Alikhan N.F."/>
            <person name="Baker D."/>
            <person name="Gharbi K."/>
            <person name="Hall N."/>
            <person name="Watson M."/>
            <person name="Adriaenssens E.M."/>
            <person name="Foster-Nyarko E."/>
            <person name="Jarju S."/>
            <person name="Secka A."/>
            <person name="Antonio M."/>
            <person name="Oren A."/>
            <person name="Chaudhuri R.R."/>
            <person name="La Ragione R."/>
            <person name="Hildebrand F."/>
            <person name="Pallen M.J."/>
        </authorList>
    </citation>
    <scope>NUCLEOTIDE SEQUENCE</scope>
    <source>
        <strain evidence="12">ChiGjej6B6-11269</strain>
    </source>
</reference>
<keyword evidence="6" id="KW-0573">Peptidoglycan synthesis</keyword>
<organism evidence="12 13">
    <name type="scientific">Slackia equolifaciens</name>
    <dbReference type="NCBI Taxonomy" id="498718"/>
    <lineage>
        <taxon>Bacteria</taxon>
        <taxon>Bacillati</taxon>
        <taxon>Actinomycetota</taxon>
        <taxon>Coriobacteriia</taxon>
        <taxon>Eggerthellales</taxon>
        <taxon>Eggerthellaceae</taxon>
        <taxon>Slackia</taxon>
    </lineage>
</organism>
<dbReference type="Pfam" id="PF00768">
    <property type="entry name" value="Peptidase_S11"/>
    <property type="match status" value="1"/>
</dbReference>
<dbReference type="GO" id="GO:0009002">
    <property type="term" value="F:serine-type D-Ala-D-Ala carboxypeptidase activity"/>
    <property type="evidence" value="ECO:0007669"/>
    <property type="project" value="InterPro"/>
</dbReference>
<evidence type="ECO:0000256" key="8">
    <source>
        <dbReference type="PIRSR" id="PIRSR618044-1"/>
    </source>
</evidence>
<keyword evidence="3" id="KW-0732">Signal</keyword>
<evidence type="ECO:0000259" key="11">
    <source>
        <dbReference type="Pfam" id="PF00768"/>
    </source>
</evidence>
<protein>
    <submittedName>
        <fullName evidence="12">D-alanyl-D-alanine carboxypeptidase</fullName>
    </submittedName>
</protein>
<dbReference type="GO" id="GO:0008360">
    <property type="term" value="P:regulation of cell shape"/>
    <property type="evidence" value="ECO:0007669"/>
    <property type="project" value="UniProtKB-KW"/>
</dbReference>
<gene>
    <name evidence="12" type="ORF">K8U77_10270</name>
</gene>
<dbReference type="InterPro" id="IPR012338">
    <property type="entry name" value="Beta-lactam/transpept-like"/>
</dbReference>
<dbReference type="SUPFAM" id="SSF69189">
    <property type="entry name" value="Penicillin-binding protein associated domain"/>
    <property type="match status" value="1"/>
</dbReference>
<evidence type="ECO:0000313" key="12">
    <source>
        <dbReference type="EMBL" id="HJF66479.1"/>
    </source>
</evidence>
<evidence type="ECO:0000256" key="1">
    <source>
        <dbReference type="ARBA" id="ARBA00003217"/>
    </source>
</evidence>
<feature type="active site" evidence="8">
    <location>
        <position position="174"/>
    </location>
</feature>
<feature type="binding site" evidence="9">
    <location>
        <position position="296"/>
    </location>
    <ligand>
        <name>substrate</name>
    </ligand>
</feature>
<sequence>MINASDEIMGASTRRGSIMGFRLGYARKAAASLEKDARPRHLAPRIGSAAVALICALSIGVPAFADVQQTDVVAGKTVEERGLAQDQCLDISTPRAIVVDANGETYFERAADEPCKIASLTKIMTAIVALENASLDAQVTVDNEAATVGQSSAGLLEGDTMDLETALYALLVPSGNDAAIAIANTLGASMAPEGQGAQEAFVAAMNAKAEELGCTDTVFDNPHGLDYDQWAGDAHSTARDVAIMVAYAMQNETFRSIVGGGSTTVTVTGSNGVARTITLESTDELMGSYEGLCGVKTGTTDDAGYCFAGACSRDEGELYTVVLGAPSSDERFSDTAAMLDWTYDAIRTVSLISTPSTVEYQGGDSPLVASVAQSDWPDSTVPATVSDPSLSVELFTLAGAVSQEVSFETLEGDVHAGDVVGSLTFTQDGQTVAECDLVAAQDAPAPDFFQKIGVWWDRLFRNMQGQPTVAQSECYNNTAELSDR</sequence>
<evidence type="ECO:0000256" key="4">
    <source>
        <dbReference type="ARBA" id="ARBA00022801"/>
    </source>
</evidence>
<name>A0A9D3A1L3_9ACTN</name>
<dbReference type="EMBL" id="DYWI01000198">
    <property type="protein sequence ID" value="HJF66479.1"/>
    <property type="molecule type" value="Genomic_DNA"/>
</dbReference>
<comment type="function">
    <text evidence="1">Removes C-terminal D-alanyl residues from sugar-peptide cell wall precursors.</text>
</comment>
<keyword evidence="4" id="KW-0378">Hydrolase</keyword>
<dbReference type="AlphaFoldDB" id="A0A9D3A1L3"/>